<protein>
    <recommendedName>
        <fullName evidence="7">ATP synthase subunit delta</fullName>
    </recommendedName>
    <alternativeName>
        <fullName evidence="7">ATP synthase F(1) sector subunit delta</fullName>
    </alternativeName>
    <alternativeName>
        <fullName evidence="7">F-type ATPase subunit delta</fullName>
        <shortName evidence="7">F-ATPase subunit delta</shortName>
    </alternativeName>
</protein>
<evidence type="ECO:0000256" key="5">
    <source>
        <dbReference type="ARBA" id="ARBA00023136"/>
    </source>
</evidence>
<dbReference type="InterPro" id="IPR026015">
    <property type="entry name" value="ATP_synth_OSCP/delta_N_sf"/>
</dbReference>
<evidence type="ECO:0000313" key="8">
    <source>
        <dbReference type="EMBL" id="QNI32154.1"/>
    </source>
</evidence>
<dbReference type="SUPFAM" id="SSF47928">
    <property type="entry name" value="N-terminal domain of the delta subunit of the F1F0-ATP synthase"/>
    <property type="match status" value="1"/>
</dbReference>
<comment type="function">
    <text evidence="7">This protein is part of the stalk that links CF(0) to CF(1). It either transmits conformational changes from CF(0) to CF(1) or is implicated in proton conduction.</text>
</comment>
<dbReference type="Gene3D" id="1.10.520.20">
    <property type="entry name" value="N-terminal domain of the delta subunit of the F1F0-ATP synthase"/>
    <property type="match status" value="1"/>
</dbReference>
<dbReference type="AlphaFoldDB" id="A0A7G8BHY4"/>
<evidence type="ECO:0000256" key="6">
    <source>
        <dbReference type="ARBA" id="ARBA00023310"/>
    </source>
</evidence>
<name>A0A7G8BHY4_9BACT</name>
<evidence type="ECO:0000256" key="4">
    <source>
        <dbReference type="ARBA" id="ARBA00023065"/>
    </source>
</evidence>
<keyword evidence="3 7" id="KW-0375">Hydrogen ion transport</keyword>
<dbReference type="GO" id="GO:0045259">
    <property type="term" value="C:proton-transporting ATP synthase complex"/>
    <property type="evidence" value="ECO:0007669"/>
    <property type="project" value="UniProtKB-KW"/>
</dbReference>
<dbReference type="Proteomes" id="UP000515312">
    <property type="component" value="Chromosome"/>
</dbReference>
<evidence type="ECO:0000256" key="3">
    <source>
        <dbReference type="ARBA" id="ARBA00022781"/>
    </source>
</evidence>
<keyword evidence="4 7" id="KW-0406">Ion transport</keyword>
<organism evidence="8 9">
    <name type="scientific">Alloacidobacterium dinghuense</name>
    <dbReference type="NCBI Taxonomy" id="2763107"/>
    <lineage>
        <taxon>Bacteria</taxon>
        <taxon>Pseudomonadati</taxon>
        <taxon>Acidobacteriota</taxon>
        <taxon>Terriglobia</taxon>
        <taxon>Terriglobales</taxon>
        <taxon>Acidobacteriaceae</taxon>
        <taxon>Alloacidobacterium</taxon>
    </lineage>
</organism>
<evidence type="ECO:0000313" key="9">
    <source>
        <dbReference type="Proteomes" id="UP000515312"/>
    </source>
</evidence>
<accession>A0A7G8BHY4</accession>
<evidence type="ECO:0000256" key="2">
    <source>
        <dbReference type="ARBA" id="ARBA00022448"/>
    </source>
</evidence>
<dbReference type="HAMAP" id="MF_01416">
    <property type="entry name" value="ATP_synth_delta_bact"/>
    <property type="match status" value="1"/>
</dbReference>
<dbReference type="NCBIfam" id="TIGR01145">
    <property type="entry name" value="ATP_synt_delta"/>
    <property type="match status" value="1"/>
</dbReference>
<keyword evidence="7" id="KW-0139">CF(1)</keyword>
<comment type="subcellular location">
    <subcellularLocation>
        <location evidence="7">Cell membrane</location>
        <topology evidence="7">Peripheral membrane protein</topology>
    </subcellularLocation>
    <subcellularLocation>
        <location evidence="1">Membrane</location>
    </subcellularLocation>
</comment>
<evidence type="ECO:0000256" key="1">
    <source>
        <dbReference type="ARBA" id="ARBA00004370"/>
    </source>
</evidence>
<keyword evidence="5 7" id="KW-0472">Membrane</keyword>
<dbReference type="GO" id="GO:0005886">
    <property type="term" value="C:plasma membrane"/>
    <property type="evidence" value="ECO:0007669"/>
    <property type="project" value="UniProtKB-SubCell"/>
</dbReference>
<dbReference type="EMBL" id="CP060394">
    <property type="protein sequence ID" value="QNI32154.1"/>
    <property type="molecule type" value="Genomic_DNA"/>
</dbReference>
<comment type="function">
    <text evidence="7">F(1)F(0) ATP synthase produces ATP from ADP in the presence of a proton or sodium gradient. F-type ATPases consist of two structural domains, F(1) containing the extramembraneous catalytic core and F(0) containing the membrane proton channel, linked together by a central stalk and a peripheral stalk. During catalysis, ATP synthesis in the catalytic domain of F(1) is coupled via a rotary mechanism of the central stalk subunits to proton translocation.</text>
</comment>
<dbReference type="Pfam" id="PF00213">
    <property type="entry name" value="OSCP"/>
    <property type="match status" value="1"/>
</dbReference>
<dbReference type="PRINTS" id="PR00125">
    <property type="entry name" value="ATPASEDELTA"/>
</dbReference>
<reference evidence="8 9" key="1">
    <citation type="submission" date="2020-08" db="EMBL/GenBank/DDBJ databases">
        <title>Edaphobacter telluris sp. nov. and Acidobacterium dinghuensis sp. nov., two acidobacteria isolated from forest soil.</title>
        <authorList>
            <person name="Fu J."/>
            <person name="Qiu L."/>
        </authorList>
    </citation>
    <scope>NUCLEOTIDE SEQUENCE [LARGE SCALE GENOMIC DNA]</scope>
    <source>
        <strain evidence="8">4Y35</strain>
    </source>
</reference>
<dbReference type="RefSeq" id="WP_186743109.1">
    <property type="nucleotide sequence ID" value="NZ_CP060394.1"/>
</dbReference>
<dbReference type="InterPro" id="IPR000711">
    <property type="entry name" value="ATPase_OSCP/dsu"/>
</dbReference>
<gene>
    <name evidence="7 8" type="primary">atpH</name>
    <name evidence="8" type="ORF">H7849_24705</name>
</gene>
<keyword evidence="9" id="KW-1185">Reference proteome</keyword>
<keyword evidence="7" id="KW-1003">Cell membrane</keyword>
<keyword evidence="2 7" id="KW-0813">Transport</keyword>
<keyword evidence="6 7" id="KW-0066">ATP synthesis</keyword>
<sequence length="178" mass="19919">MAAIAGPYARAFADVVFEAHLNARDVQKQLDDFVAAWRESADLREVFLDPSFPADQKVSILDKLNTRLGLSAQVRNFIAVLIQHDRLNMLDEVLTEYRREVNQRLGISEVHVTSARLLEADERRGIEQKVAKMTGTQVQATFHEDKSLLGGVVVRVDSTVYDGSVKGRLDRLKAQLAS</sequence>
<dbReference type="KEGG" id="adin:H7849_24705"/>
<dbReference type="GO" id="GO:0046933">
    <property type="term" value="F:proton-transporting ATP synthase activity, rotational mechanism"/>
    <property type="evidence" value="ECO:0007669"/>
    <property type="project" value="UniProtKB-UniRule"/>
</dbReference>
<comment type="similarity">
    <text evidence="7">Belongs to the ATPase delta chain family.</text>
</comment>
<proteinExistence type="inferred from homology"/>
<dbReference type="PANTHER" id="PTHR11910">
    <property type="entry name" value="ATP SYNTHASE DELTA CHAIN"/>
    <property type="match status" value="1"/>
</dbReference>
<evidence type="ECO:0000256" key="7">
    <source>
        <dbReference type="HAMAP-Rule" id="MF_01416"/>
    </source>
</evidence>